<dbReference type="Proteomes" id="UP001372834">
    <property type="component" value="Unassembled WGS sequence"/>
</dbReference>
<dbReference type="EMBL" id="JAWJWE010000003">
    <property type="protein sequence ID" value="KAK6639707.1"/>
    <property type="molecule type" value="Genomic_DNA"/>
</dbReference>
<dbReference type="InterPro" id="IPR001680">
    <property type="entry name" value="WD40_rpt"/>
</dbReference>
<evidence type="ECO:0000313" key="5">
    <source>
        <dbReference type="Proteomes" id="UP001359485"/>
    </source>
</evidence>
<evidence type="ECO:0000259" key="2">
    <source>
        <dbReference type="PROSITE" id="PS50181"/>
    </source>
</evidence>
<sequence length="406" mass="46819">MEHTNGYGESESAVNFKDLPIHVLFIIFEHLDLRSLFVLCSVCKNLYGIINYEYLNLKSASLLITNQFSVKIQNKSLRLLSGGDKYRLNFHWRNNYYNENIYLKSKERFRPWLHLESNNLFISRGSEILSFKRCKKGIGKKQSLVFKGHSEDVVRFAVKDGLMISGGNDGKICCWKPKTGKLLFYTKNPIGWNENLYVDFSQRTLVSGFSVSGILKLWTIKDKEFTFERQIQMNARLRTVKLSEDGMLCAVGSSGYKTSPLNIFDLNREVFSISISENFKPGAGIFDIIWETPNVFLTCGYDTYVRLWDLRTGQCVRSWTDPFDNAIYSLATDYNWTIMSGSGVYSRVTLWDKRRSSHVLIYHMTESPLCGPVYSFDFDPRFMFVALDSSLHVLDFSTKSSIPHIL</sequence>
<dbReference type="FunFam" id="2.130.10.10:FF:002194">
    <property type="entry name" value="Uncharacterized protein"/>
    <property type="match status" value="1"/>
</dbReference>
<dbReference type="Pfam" id="PF00400">
    <property type="entry name" value="WD40"/>
    <property type="match status" value="1"/>
</dbReference>
<accession>A0AAN8S866</accession>
<dbReference type="AlphaFoldDB" id="A0AAN8S866"/>
<dbReference type="EMBL" id="JAWJWF010000003">
    <property type="protein sequence ID" value="KAK6635154.1"/>
    <property type="molecule type" value="Genomic_DNA"/>
</dbReference>
<protein>
    <recommendedName>
        <fullName evidence="2">F-box domain-containing protein</fullName>
    </recommendedName>
</protein>
<dbReference type="SMART" id="SM00320">
    <property type="entry name" value="WD40"/>
    <property type="match status" value="4"/>
</dbReference>
<evidence type="ECO:0000313" key="4">
    <source>
        <dbReference type="EMBL" id="KAK6639707.1"/>
    </source>
</evidence>
<dbReference type="PANTHER" id="PTHR14381:SF1">
    <property type="entry name" value="F-BOX_WD REPEAT-CONTAINING PROTEIN 4"/>
    <property type="match status" value="1"/>
</dbReference>
<comment type="caution">
    <text evidence="4">The sequence shown here is derived from an EMBL/GenBank/DDBJ whole genome shotgun (WGS) entry which is preliminary data.</text>
</comment>
<dbReference type="InterPro" id="IPR036322">
    <property type="entry name" value="WD40_repeat_dom_sf"/>
</dbReference>
<feature type="repeat" description="WD" evidence="1">
    <location>
        <begin position="294"/>
        <end position="318"/>
    </location>
</feature>
<evidence type="ECO:0000313" key="3">
    <source>
        <dbReference type="EMBL" id="KAK6635154.1"/>
    </source>
</evidence>
<reference evidence="4 6" key="1">
    <citation type="submission" date="2023-10" db="EMBL/GenBank/DDBJ databases">
        <title>Genomes of two closely related lineages of the louse Polyplax serrata with different host specificities.</title>
        <authorList>
            <person name="Martinu J."/>
            <person name="Tarabai H."/>
            <person name="Stefka J."/>
            <person name="Hypsa V."/>
        </authorList>
    </citation>
    <scope>NUCLEOTIDE SEQUENCE [LARGE SCALE GENOMIC DNA]</scope>
    <source>
        <strain evidence="3">98ZLc_SE</strain>
        <strain evidence="4">HR10_N</strain>
    </source>
</reference>
<dbReference type="SUPFAM" id="SSF50978">
    <property type="entry name" value="WD40 repeat-like"/>
    <property type="match status" value="1"/>
</dbReference>
<dbReference type="SMART" id="SM00256">
    <property type="entry name" value="FBOX"/>
    <property type="match status" value="1"/>
</dbReference>
<dbReference type="PANTHER" id="PTHR14381">
    <property type="entry name" value="DACTYLIN"/>
    <property type="match status" value="1"/>
</dbReference>
<dbReference type="InterPro" id="IPR052301">
    <property type="entry name" value="SCF_F-box/WD-repeat"/>
</dbReference>
<feature type="domain" description="F-box" evidence="2">
    <location>
        <begin position="13"/>
        <end position="57"/>
    </location>
</feature>
<dbReference type="Gene3D" id="2.130.10.10">
    <property type="entry name" value="YVTN repeat-like/Quinoprotein amine dehydrogenase"/>
    <property type="match status" value="1"/>
</dbReference>
<dbReference type="InterPro" id="IPR015943">
    <property type="entry name" value="WD40/YVTN_repeat-like_dom_sf"/>
</dbReference>
<name>A0AAN8S866_POLSC</name>
<evidence type="ECO:0000256" key="1">
    <source>
        <dbReference type="PROSITE-ProRule" id="PRU00221"/>
    </source>
</evidence>
<dbReference type="GO" id="GO:0031146">
    <property type="term" value="P:SCF-dependent proteasomal ubiquitin-dependent protein catabolic process"/>
    <property type="evidence" value="ECO:0007669"/>
    <property type="project" value="TreeGrafter"/>
</dbReference>
<dbReference type="InterPro" id="IPR036047">
    <property type="entry name" value="F-box-like_dom_sf"/>
</dbReference>
<evidence type="ECO:0000313" key="6">
    <source>
        <dbReference type="Proteomes" id="UP001372834"/>
    </source>
</evidence>
<dbReference type="GO" id="GO:0019005">
    <property type="term" value="C:SCF ubiquitin ligase complex"/>
    <property type="evidence" value="ECO:0007669"/>
    <property type="project" value="TreeGrafter"/>
</dbReference>
<dbReference type="InterPro" id="IPR001810">
    <property type="entry name" value="F-box_dom"/>
</dbReference>
<dbReference type="PROSITE" id="PS50082">
    <property type="entry name" value="WD_REPEATS_2"/>
    <property type="match status" value="1"/>
</dbReference>
<keyword evidence="5" id="KW-1185">Reference proteome</keyword>
<dbReference type="Pfam" id="PF00646">
    <property type="entry name" value="F-box"/>
    <property type="match status" value="1"/>
</dbReference>
<keyword evidence="1" id="KW-0853">WD repeat</keyword>
<dbReference type="PROSITE" id="PS50181">
    <property type="entry name" value="FBOX"/>
    <property type="match status" value="1"/>
</dbReference>
<dbReference type="Gene3D" id="1.20.1280.50">
    <property type="match status" value="1"/>
</dbReference>
<proteinExistence type="predicted"/>
<gene>
    <name evidence="4" type="ORF">RUM43_007982</name>
    <name evidence="3" type="ORF">RUM44_000403</name>
</gene>
<organism evidence="4 6">
    <name type="scientific">Polyplax serrata</name>
    <name type="common">Common mouse louse</name>
    <dbReference type="NCBI Taxonomy" id="468196"/>
    <lineage>
        <taxon>Eukaryota</taxon>
        <taxon>Metazoa</taxon>
        <taxon>Ecdysozoa</taxon>
        <taxon>Arthropoda</taxon>
        <taxon>Hexapoda</taxon>
        <taxon>Insecta</taxon>
        <taxon>Pterygota</taxon>
        <taxon>Neoptera</taxon>
        <taxon>Paraneoptera</taxon>
        <taxon>Psocodea</taxon>
        <taxon>Troctomorpha</taxon>
        <taxon>Phthiraptera</taxon>
        <taxon>Anoplura</taxon>
        <taxon>Polyplacidae</taxon>
        <taxon>Polyplax</taxon>
    </lineage>
</organism>
<dbReference type="SUPFAM" id="SSF81383">
    <property type="entry name" value="F-box domain"/>
    <property type="match status" value="1"/>
</dbReference>
<dbReference type="Proteomes" id="UP001359485">
    <property type="component" value="Unassembled WGS sequence"/>
</dbReference>